<feature type="region of interest" description="Disordered" evidence="1">
    <location>
        <begin position="1"/>
        <end position="38"/>
    </location>
</feature>
<name>A0A2V0QAP7_PSESF</name>
<dbReference type="Proteomes" id="UP000247480">
    <property type="component" value="Unassembled WGS sequence"/>
</dbReference>
<feature type="compositionally biased region" description="Polar residues" evidence="1">
    <location>
        <begin position="29"/>
        <end position="38"/>
    </location>
</feature>
<proteinExistence type="predicted"/>
<protein>
    <submittedName>
        <fullName evidence="2">Large exoprotein involved in heme utilization or adhesion</fullName>
    </submittedName>
</protein>
<organism evidence="2 3">
    <name type="scientific">Pseudomonas syringae pv. actinidiae</name>
    <dbReference type="NCBI Taxonomy" id="103796"/>
    <lineage>
        <taxon>Bacteria</taxon>
        <taxon>Pseudomonadati</taxon>
        <taxon>Pseudomonadota</taxon>
        <taxon>Gammaproteobacteria</taxon>
        <taxon>Pseudomonadales</taxon>
        <taxon>Pseudomonadaceae</taxon>
        <taxon>Pseudomonas</taxon>
        <taxon>Pseudomonas syringae</taxon>
    </lineage>
</organism>
<dbReference type="EMBL" id="BGJZ01000171">
    <property type="protein sequence ID" value="GBH10153.1"/>
    <property type="molecule type" value="Genomic_DNA"/>
</dbReference>
<dbReference type="AlphaFoldDB" id="A0A2V0QAP7"/>
<sequence length="38" mass="3995">MSGGSLSLRMAGEANPSRDRAQVNYCQAHATSRKLSSG</sequence>
<accession>A0A2V0QAP7</accession>
<evidence type="ECO:0000313" key="3">
    <source>
        <dbReference type="Proteomes" id="UP000247480"/>
    </source>
</evidence>
<comment type="caution">
    <text evidence="2">The sequence shown here is derived from an EMBL/GenBank/DDBJ whole genome shotgun (WGS) entry which is preliminary data.</text>
</comment>
<reference evidence="2 3" key="1">
    <citation type="submission" date="2018-04" db="EMBL/GenBank/DDBJ databases">
        <title>Draft genome sequence of Pseudomonas syringae pv. actinidiae biovar 1 strains isolated from kiwifruit in Kagawa prefecture.</title>
        <authorList>
            <person name="Tabuchi M."/>
            <person name="Saito M."/>
            <person name="Fujiwara S."/>
            <person name="Sasa N."/>
            <person name="Akimitsu K."/>
            <person name="Gomi K."/>
            <person name="Konishi-Sugita S."/>
            <person name="Hamano K."/>
            <person name="Kataoka I."/>
        </authorList>
    </citation>
    <scope>NUCLEOTIDE SEQUENCE [LARGE SCALE GENOMIC DNA]</scope>
    <source>
        <strain evidence="2 3">MAFF212206</strain>
    </source>
</reference>
<evidence type="ECO:0000256" key="1">
    <source>
        <dbReference type="SAM" id="MobiDB-lite"/>
    </source>
</evidence>
<gene>
    <name evidence="2" type="ORF">KPSA1_03564</name>
</gene>
<evidence type="ECO:0000313" key="2">
    <source>
        <dbReference type="EMBL" id="GBH10153.1"/>
    </source>
</evidence>